<dbReference type="GO" id="GO:1990904">
    <property type="term" value="C:ribonucleoprotein complex"/>
    <property type="evidence" value="ECO:0007669"/>
    <property type="project" value="UniProtKB-KW"/>
</dbReference>
<keyword evidence="5" id="KW-1185">Reference proteome</keyword>
<keyword evidence="3" id="KW-0687">Ribonucleoprotein</keyword>
<dbReference type="InterPro" id="IPR001210">
    <property type="entry name" value="Ribosomal_eS17"/>
</dbReference>
<name>A0A811YEI6_NYCPR</name>
<dbReference type="PANTHER" id="PTHR10732">
    <property type="entry name" value="40S RIBOSOMAL PROTEIN S17"/>
    <property type="match status" value="1"/>
</dbReference>
<reference evidence="4" key="1">
    <citation type="submission" date="2020-12" db="EMBL/GenBank/DDBJ databases">
        <authorList>
            <consortium name="Molecular Ecology Group"/>
        </authorList>
    </citation>
    <scope>NUCLEOTIDE SEQUENCE</scope>
    <source>
        <strain evidence="4">TBG_1078</strain>
    </source>
</reference>
<accession>A0A811YEI6</accession>
<dbReference type="Proteomes" id="UP000645828">
    <property type="component" value="Unassembled WGS sequence"/>
</dbReference>
<evidence type="ECO:0000256" key="1">
    <source>
        <dbReference type="ARBA" id="ARBA00010444"/>
    </source>
</evidence>
<proteinExistence type="inferred from homology"/>
<dbReference type="GO" id="GO:0006412">
    <property type="term" value="P:translation"/>
    <property type="evidence" value="ECO:0007669"/>
    <property type="project" value="InterPro"/>
</dbReference>
<dbReference type="EMBL" id="CAJHUB010000673">
    <property type="protein sequence ID" value="CAD7674969.1"/>
    <property type="molecule type" value="Genomic_DNA"/>
</dbReference>
<dbReference type="AlphaFoldDB" id="A0A811YEI6"/>
<evidence type="ECO:0000256" key="2">
    <source>
        <dbReference type="ARBA" id="ARBA00022980"/>
    </source>
</evidence>
<dbReference type="Gene3D" id="1.10.60.20">
    <property type="entry name" value="Ribosomal protein S17e-like"/>
    <property type="match status" value="1"/>
</dbReference>
<dbReference type="PANTHER" id="PTHR10732:SF14">
    <property type="entry name" value="SMALL RIBOSOMAL SUBUNIT PROTEIN ES17"/>
    <property type="match status" value="1"/>
</dbReference>
<dbReference type="Pfam" id="PF00833">
    <property type="entry name" value="Ribosomal_S17e"/>
    <property type="match status" value="1"/>
</dbReference>
<evidence type="ECO:0000256" key="3">
    <source>
        <dbReference type="ARBA" id="ARBA00023274"/>
    </source>
</evidence>
<dbReference type="SUPFAM" id="SSF116820">
    <property type="entry name" value="Rps17e-like"/>
    <property type="match status" value="1"/>
</dbReference>
<dbReference type="GO" id="GO:0003735">
    <property type="term" value="F:structural constituent of ribosome"/>
    <property type="evidence" value="ECO:0007669"/>
    <property type="project" value="InterPro"/>
</dbReference>
<gene>
    <name evidence="4" type="ORF">NYPRO_LOCUS7764</name>
</gene>
<comment type="caution">
    <text evidence="4">The sequence shown here is derived from an EMBL/GenBank/DDBJ whole genome shotgun (WGS) entry which is preliminary data.</text>
</comment>
<dbReference type="InterPro" id="IPR036401">
    <property type="entry name" value="Ribosomal_eS17_sf"/>
</dbReference>
<evidence type="ECO:0000313" key="5">
    <source>
        <dbReference type="Proteomes" id="UP000645828"/>
    </source>
</evidence>
<organism evidence="4 5">
    <name type="scientific">Nyctereutes procyonoides</name>
    <name type="common">Raccoon dog</name>
    <name type="synonym">Canis procyonoides</name>
    <dbReference type="NCBI Taxonomy" id="34880"/>
    <lineage>
        <taxon>Eukaryota</taxon>
        <taxon>Metazoa</taxon>
        <taxon>Chordata</taxon>
        <taxon>Craniata</taxon>
        <taxon>Vertebrata</taxon>
        <taxon>Euteleostomi</taxon>
        <taxon>Mammalia</taxon>
        <taxon>Eutheria</taxon>
        <taxon>Laurasiatheria</taxon>
        <taxon>Carnivora</taxon>
        <taxon>Caniformia</taxon>
        <taxon>Canidae</taxon>
        <taxon>Nyctereutes</taxon>
    </lineage>
</organism>
<keyword evidence="2" id="KW-0689">Ribosomal protein</keyword>
<evidence type="ECO:0000313" key="4">
    <source>
        <dbReference type="EMBL" id="CAD7674969.1"/>
    </source>
</evidence>
<protein>
    <submittedName>
        <fullName evidence="4">(raccoon dog) hypothetical protein</fullName>
    </submittedName>
</protein>
<dbReference type="GO" id="GO:0005840">
    <property type="term" value="C:ribosome"/>
    <property type="evidence" value="ECO:0007669"/>
    <property type="project" value="UniProtKB-KW"/>
</dbReference>
<sequence length="112" mass="12851">MDCVCTKTMKVAAQVIIEEYHMCLDNFHNNKRLCKEIAIIPSKKLCDKIVDSVTHLMKRIQRSWGEDLHRPEIVKVDPDTKDMLKLDFGGVFNLQITHPIVGMNFKTPRGAV</sequence>
<comment type="similarity">
    <text evidence="1">Belongs to the eukaryotic ribosomal protein eS17 family.</text>
</comment>